<sequence>MRRVALALTGALLSVGASLILAPVAAADPATCQQYDSHGICVVGAGTAEDDRGTASPAVGTTPDGGGGGGTPAAACTVTPSGATIPCREGEARWVQDMQCYAEAMAQQPPKDSPIWGGRTDGAIYNCLFYTGGGAFPGTNGFTFWSATPPAAPAAVDPAVLAQQALSTLTVPSPTTGRYPAGLLQEGQPFTVVNAYTWFWTDPGSFRALTARADAGGVWAQVTVTPTALSFTPGDGAATVSCPGPGVAWQPGDGVWAASPAGCDYRYPHSSIRQPDGQVTATYGIQWSVTWTSSTGATGTLPDLTTTSNATFAVAEVQSVVIR</sequence>
<name>H6RP56_BLASD</name>
<reference evidence="4" key="2">
    <citation type="submission" date="2012-02" db="EMBL/GenBank/DDBJ databases">
        <title>Complete genome sequence of Blastococcus saxobsidens strain DD2.</title>
        <authorList>
            <person name="Genoscope."/>
        </authorList>
    </citation>
    <scope>NUCLEOTIDE SEQUENCE [LARGE SCALE GENOMIC DNA]</scope>
    <source>
        <strain evidence="4">DD2</strain>
    </source>
</reference>
<gene>
    <name evidence="3" type="ordered locus">BLASA_1798</name>
</gene>
<keyword evidence="2" id="KW-0732">Signal</keyword>
<evidence type="ECO:0000256" key="1">
    <source>
        <dbReference type="SAM" id="MobiDB-lite"/>
    </source>
</evidence>
<dbReference type="KEGG" id="bsd:BLASA_1798"/>
<feature type="chain" id="PRO_5038835015" description="ATP/GTP-binding protein" evidence="2">
    <location>
        <begin position="27"/>
        <end position="323"/>
    </location>
</feature>
<dbReference type="EMBL" id="FO117623">
    <property type="protein sequence ID" value="CCG02717.1"/>
    <property type="molecule type" value="Genomic_DNA"/>
</dbReference>
<organism evidence="3 4">
    <name type="scientific">Blastococcus saxobsidens (strain DD2)</name>
    <dbReference type="NCBI Taxonomy" id="1146883"/>
    <lineage>
        <taxon>Bacteria</taxon>
        <taxon>Bacillati</taxon>
        <taxon>Actinomycetota</taxon>
        <taxon>Actinomycetes</taxon>
        <taxon>Geodermatophilales</taxon>
        <taxon>Geodermatophilaceae</taxon>
        <taxon>Blastococcus</taxon>
    </lineage>
</organism>
<evidence type="ECO:0000313" key="4">
    <source>
        <dbReference type="Proteomes" id="UP000007517"/>
    </source>
</evidence>
<feature type="region of interest" description="Disordered" evidence="1">
    <location>
        <begin position="49"/>
        <end position="71"/>
    </location>
</feature>
<dbReference type="HOGENOM" id="CLU_955849_0_0_11"/>
<keyword evidence="4" id="KW-1185">Reference proteome</keyword>
<dbReference type="AlphaFoldDB" id="H6RP56"/>
<dbReference type="OrthoDB" id="3742379at2"/>
<protein>
    <recommendedName>
        <fullName evidence="5">ATP/GTP-binding protein</fullName>
    </recommendedName>
</protein>
<evidence type="ECO:0000256" key="2">
    <source>
        <dbReference type="SAM" id="SignalP"/>
    </source>
</evidence>
<feature type="signal peptide" evidence="2">
    <location>
        <begin position="1"/>
        <end position="26"/>
    </location>
</feature>
<proteinExistence type="predicted"/>
<dbReference type="Proteomes" id="UP000007517">
    <property type="component" value="Chromosome"/>
</dbReference>
<reference evidence="3 4" key="1">
    <citation type="journal article" date="2012" name="J. Bacteriol.">
        <title>Genome Sequence of Blastococcus saxobsidens DD2, a Stone-Inhabiting Bacterium.</title>
        <authorList>
            <person name="Chouaia B."/>
            <person name="Crotti E."/>
            <person name="Brusetti L."/>
            <person name="Daffonchio D."/>
            <person name="Essoussi I."/>
            <person name="Nouioui I."/>
            <person name="Sbissi I."/>
            <person name="Ghodhbane-Gtari F."/>
            <person name="Gtari M."/>
            <person name="Vacherie B."/>
            <person name="Barbe V."/>
            <person name="Medigue C."/>
            <person name="Gury J."/>
            <person name="Pujic P."/>
            <person name="Normand P."/>
        </authorList>
    </citation>
    <scope>NUCLEOTIDE SEQUENCE [LARGE SCALE GENOMIC DNA]</scope>
    <source>
        <strain evidence="3 4">DD2</strain>
    </source>
</reference>
<evidence type="ECO:0008006" key="5">
    <source>
        <dbReference type="Google" id="ProtNLM"/>
    </source>
</evidence>
<dbReference type="eggNOG" id="COG2132">
    <property type="taxonomic scope" value="Bacteria"/>
</dbReference>
<dbReference type="STRING" id="1146883.BLASA_1798"/>
<accession>H6RP56</accession>
<evidence type="ECO:0000313" key="3">
    <source>
        <dbReference type="EMBL" id="CCG02717.1"/>
    </source>
</evidence>